<sequence>MRDLPLRNSFLDWQPGLLSATMELSEATEKKMKTGADNPAFHSQEFVSVDCGDDRRMEEEADDTELKHNKRLLERKMEDLQQLLEKHRQNISRVFRALLLAGYIAMVIAACVLNFQRGMALLVLTLVASFFMVWDGMMRRYEGRLRDALHPLKNALRNQWFWIRWVVCVVLLGAVVSWLVLDTAKQGTRPLVSFAGLLTFVLLMVIFSRSPFRVSWRAVLWGLGLQFLFGLLILRTRAGFTAVEWLGRQVEVFLAYTDDGSKFVFGEKFTDHFFAFKVLPIVIFFSTVISMLYYLGFMQWLILKVGFVMQITMGTSPTESMVAAGNIFVGQTESPLLIRPYISQLTVSEIHAVMTGGFATIAGSVLGAFISFGIQASHLLTASVMSAPASLAIAKTFWPETAIPRVTAKRGFKLERGEGRNLLEAACHGASASISLVANIAVNLIAFLALLSFVNAALSWLGSMFDYPQLSFSLICSYIFMPFSFLMGVAWEDSFMVGELIGLKTFFNEFVAYERLADLIQRRKAGGPEYVDNVKQYLSVHSETIATYALCGFANIGSLGVMIGGLSAMAPERRGDISKCAIRALVSGTVACFMTACVAGILYIPPFSCPAFLENEFSSSSVTNSTQLQTCCLDVYNRTSTISPFNVTVGGGYSLHTLHNCCSVTAYNCSSILP</sequence>
<feature type="transmembrane region" description="Helical" evidence="7">
    <location>
        <begin position="187"/>
        <end position="207"/>
    </location>
</feature>
<comment type="similarity">
    <text evidence="2 7">Belongs to the concentrative nucleoside transporter (CNT) (TC 2.A.41) family.</text>
</comment>
<keyword evidence="13" id="KW-1185">Reference proteome</keyword>
<dbReference type="PANTHER" id="PTHR10590:SF4">
    <property type="entry name" value="SOLUTE CARRIER FAMILY 28 MEMBER 3"/>
    <property type="match status" value="1"/>
</dbReference>
<evidence type="ECO:0000256" key="4">
    <source>
        <dbReference type="ARBA" id="ARBA00022692"/>
    </source>
</evidence>
<dbReference type="EMBL" id="JAFDVH010000004">
    <property type="protein sequence ID" value="KAG7481118.1"/>
    <property type="molecule type" value="Genomic_DNA"/>
</dbReference>
<feature type="transmembrane region" description="Helical" evidence="7">
    <location>
        <begin position="350"/>
        <end position="372"/>
    </location>
</feature>
<organism evidence="12 13">
    <name type="scientific">Megalops atlanticus</name>
    <name type="common">Tarpon</name>
    <name type="synonym">Clupea gigantea</name>
    <dbReference type="NCBI Taxonomy" id="7932"/>
    <lineage>
        <taxon>Eukaryota</taxon>
        <taxon>Metazoa</taxon>
        <taxon>Chordata</taxon>
        <taxon>Craniata</taxon>
        <taxon>Vertebrata</taxon>
        <taxon>Euteleostomi</taxon>
        <taxon>Actinopterygii</taxon>
        <taxon>Neopterygii</taxon>
        <taxon>Teleostei</taxon>
        <taxon>Elopiformes</taxon>
        <taxon>Megalopidae</taxon>
        <taxon>Megalops</taxon>
    </lineage>
</organism>
<keyword evidence="7" id="KW-0813">Transport</keyword>
<evidence type="ECO:0000256" key="6">
    <source>
        <dbReference type="ARBA" id="ARBA00023136"/>
    </source>
</evidence>
<evidence type="ECO:0000256" key="8">
    <source>
        <dbReference type="SAM" id="Coils"/>
    </source>
</evidence>
<dbReference type="GO" id="GO:0015389">
    <property type="term" value="F:pyrimidine- and adenosine-specific:sodium symporter activity"/>
    <property type="evidence" value="ECO:0007669"/>
    <property type="project" value="TreeGrafter"/>
</dbReference>
<comment type="caution">
    <text evidence="12">The sequence shown here is derived from an EMBL/GenBank/DDBJ whole genome shotgun (WGS) entry which is preliminary data.</text>
</comment>
<evidence type="ECO:0000256" key="3">
    <source>
        <dbReference type="ARBA" id="ARBA00022475"/>
    </source>
</evidence>
<dbReference type="NCBIfam" id="TIGR00804">
    <property type="entry name" value="nupC"/>
    <property type="match status" value="1"/>
</dbReference>
<evidence type="ECO:0000313" key="13">
    <source>
        <dbReference type="Proteomes" id="UP001046870"/>
    </source>
</evidence>
<feature type="transmembrane region" description="Helical" evidence="7">
    <location>
        <begin position="121"/>
        <end position="141"/>
    </location>
</feature>
<evidence type="ECO:0000259" key="11">
    <source>
        <dbReference type="Pfam" id="PF07670"/>
    </source>
</evidence>
<feature type="transmembrane region" description="Helical" evidence="7">
    <location>
        <begin position="440"/>
        <end position="458"/>
    </location>
</feature>
<dbReference type="GO" id="GO:0015864">
    <property type="term" value="P:pyrimidine nucleoside transport"/>
    <property type="evidence" value="ECO:0007669"/>
    <property type="project" value="TreeGrafter"/>
</dbReference>
<feature type="transmembrane region" description="Helical" evidence="7">
    <location>
        <begin position="94"/>
        <end position="115"/>
    </location>
</feature>
<reference evidence="12" key="1">
    <citation type="submission" date="2021-01" db="EMBL/GenBank/DDBJ databases">
        <authorList>
            <person name="Zahm M."/>
            <person name="Roques C."/>
            <person name="Cabau C."/>
            <person name="Klopp C."/>
            <person name="Donnadieu C."/>
            <person name="Jouanno E."/>
            <person name="Lampietro C."/>
            <person name="Louis A."/>
            <person name="Herpin A."/>
            <person name="Echchiki A."/>
            <person name="Berthelot C."/>
            <person name="Parey E."/>
            <person name="Roest-Crollius H."/>
            <person name="Braasch I."/>
            <person name="Postlethwait J."/>
            <person name="Bobe J."/>
            <person name="Montfort J."/>
            <person name="Bouchez O."/>
            <person name="Begum T."/>
            <person name="Mejri S."/>
            <person name="Adams A."/>
            <person name="Chen W.-J."/>
            <person name="Guiguen Y."/>
        </authorList>
    </citation>
    <scope>NUCLEOTIDE SEQUENCE</scope>
    <source>
        <strain evidence="12">YG-15Mar2019-1</strain>
        <tissue evidence="12">Brain</tissue>
    </source>
</reference>
<dbReference type="Pfam" id="PF01773">
    <property type="entry name" value="Nucleos_tra2_N"/>
    <property type="match status" value="1"/>
</dbReference>
<dbReference type="InterPro" id="IPR011657">
    <property type="entry name" value="CNT_C_dom"/>
</dbReference>
<name>A0A9D3QBU5_MEGAT</name>
<accession>A0A9D3QBU5</accession>
<dbReference type="InterPro" id="IPR018270">
    <property type="entry name" value="C_nuclsd_transpt_met_bac"/>
</dbReference>
<evidence type="ECO:0000256" key="7">
    <source>
        <dbReference type="RuleBase" id="RU362018"/>
    </source>
</evidence>
<evidence type="ECO:0000259" key="10">
    <source>
        <dbReference type="Pfam" id="PF07662"/>
    </source>
</evidence>
<dbReference type="GO" id="GO:0005886">
    <property type="term" value="C:plasma membrane"/>
    <property type="evidence" value="ECO:0007669"/>
    <property type="project" value="UniProtKB-SubCell"/>
</dbReference>
<evidence type="ECO:0000256" key="5">
    <source>
        <dbReference type="ARBA" id="ARBA00022989"/>
    </source>
</evidence>
<evidence type="ECO:0000313" key="12">
    <source>
        <dbReference type="EMBL" id="KAG7481118.1"/>
    </source>
</evidence>
<dbReference type="AlphaFoldDB" id="A0A9D3QBU5"/>
<proteinExistence type="inferred from homology"/>
<dbReference type="InterPro" id="IPR011642">
    <property type="entry name" value="Gate_dom"/>
</dbReference>
<dbReference type="InterPro" id="IPR002668">
    <property type="entry name" value="CNT_N_dom"/>
</dbReference>
<feature type="transmembrane region" description="Helical" evidence="7">
    <location>
        <begin position="162"/>
        <end position="181"/>
    </location>
</feature>
<dbReference type="InterPro" id="IPR008276">
    <property type="entry name" value="C_nuclsd_transpt"/>
</dbReference>
<evidence type="ECO:0000256" key="2">
    <source>
        <dbReference type="ARBA" id="ARBA00009033"/>
    </source>
</evidence>
<keyword evidence="3" id="KW-1003">Cell membrane</keyword>
<feature type="transmembrane region" description="Helical" evidence="7">
    <location>
        <begin position="580"/>
        <end position="604"/>
    </location>
</feature>
<feature type="domain" description="Concentrative nucleoside transporter N-terminal" evidence="9">
    <location>
        <begin position="195"/>
        <end position="267"/>
    </location>
</feature>
<dbReference type="PANTHER" id="PTHR10590">
    <property type="entry name" value="SODIUM/NUCLEOSIDE COTRANSPORTER"/>
    <property type="match status" value="1"/>
</dbReference>
<comment type="subcellular location">
    <subcellularLocation>
        <location evidence="1">Cell membrane</location>
        <topology evidence="1">Multi-pass membrane protein</topology>
    </subcellularLocation>
</comment>
<dbReference type="Proteomes" id="UP001046870">
    <property type="component" value="Chromosome 4"/>
</dbReference>
<evidence type="ECO:0000256" key="1">
    <source>
        <dbReference type="ARBA" id="ARBA00004651"/>
    </source>
</evidence>
<keyword evidence="5 7" id="KW-1133">Transmembrane helix</keyword>
<feature type="domain" description="Nucleoside transporter/FeoB GTPase Gate" evidence="11">
    <location>
        <begin position="275"/>
        <end position="373"/>
    </location>
</feature>
<dbReference type="Pfam" id="PF07662">
    <property type="entry name" value="Nucleos_tra2_C"/>
    <property type="match status" value="1"/>
</dbReference>
<feature type="coiled-coil region" evidence="8">
    <location>
        <begin position="63"/>
        <end position="97"/>
    </location>
</feature>
<feature type="domain" description="Concentrative nucleoside transporter C-terminal" evidence="10">
    <location>
        <begin position="378"/>
        <end position="600"/>
    </location>
</feature>
<feature type="transmembrane region" description="Helical" evidence="7">
    <location>
        <begin position="470"/>
        <end position="491"/>
    </location>
</feature>
<dbReference type="OrthoDB" id="6075923at2759"/>
<feature type="transmembrane region" description="Helical" evidence="7">
    <location>
        <begin position="273"/>
        <end position="295"/>
    </location>
</feature>
<keyword evidence="4 7" id="KW-0812">Transmembrane</keyword>
<dbReference type="GO" id="GO:0015860">
    <property type="term" value="P:purine nucleoside transmembrane transport"/>
    <property type="evidence" value="ECO:0007669"/>
    <property type="project" value="TreeGrafter"/>
</dbReference>
<protein>
    <recommendedName>
        <fullName evidence="7">Sodium/nucleoside cotransporter</fullName>
    </recommendedName>
</protein>
<feature type="transmembrane region" description="Helical" evidence="7">
    <location>
        <begin position="214"/>
        <end position="234"/>
    </location>
</feature>
<feature type="transmembrane region" description="Helical" evidence="7">
    <location>
        <begin position="545"/>
        <end position="568"/>
    </location>
</feature>
<evidence type="ECO:0000259" key="9">
    <source>
        <dbReference type="Pfam" id="PF01773"/>
    </source>
</evidence>
<gene>
    <name evidence="12" type="ORF">MATL_G00063420</name>
</gene>
<dbReference type="Pfam" id="PF07670">
    <property type="entry name" value="Gate"/>
    <property type="match status" value="1"/>
</dbReference>
<keyword evidence="6 7" id="KW-0472">Membrane</keyword>
<keyword evidence="8" id="KW-0175">Coiled coil</keyword>